<dbReference type="InterPro" id="IPR050131">
    <property type="entry name" value="Peptidase_S8_subtilisin-like"/>
</dbReference>
<dbReference type="PANTHER" id="PTHR43806">
    <property type="entry name" value="PEPTIDASE S8"/>
    <property type="match status" value="1"/>
</dbReference>
<dbReference type="InterPro" id="IPR036852">
    <property type="entry name" value="Peptidase_S8/S53_dom_sf"/>
</dbReference>
<dbReference type="InterPro" id="IPR023828">
    <property type="entry name" value="Peptidase_S8_Ser-AS"/>
</dbReference>
<dbReference type="RefSeq" id="WP_386053611.1">
    <property type="nucleotide sequence ID" value="NZ_JBHTKH010000009.1"/>
</dbReference>
<dbReference type="PROSITE" id="PS51892">
    <property type="entry name" value="SUBTILASE"/>
    <property type="match status" value="1"/>
</dbReference>
<dbReference type="Proteomes" id="UP001597046">
    <property type="component" value="Unassembled WGS sequence"/>
</dbReference>
<feature type="signal peptide" evidence="7">
    <location>
        <begin position="1"/>
        <end position="28"/>
    </location>
</feature>
<sequence length="516" mass="51342">MSVSRARNGSRAVAGLGAAALVAAAALATGVAATGASAAGAMTTYLVVYRSGAATSGAAADVGAAGGQVVANYAPIGVVVARSTSVDFAARMRTASSVEGAVATTRFATSVGGGGAAGTATASAATSSAAGAATGAIPLGDPLSSRQWDMDQIRVGNAHRLTTGSPSVLVGDIDTGLDYTHPDLAANVRDDASANCVSGVAVPGKVAANDDNGHGTHTAGTIAAAANGIGIVGVAPSVRIAGIKAGNAAGFFFPEAVVCSFMWAGDHGVDVTNNSYFADPWLFNCKNDPEQRAIWNAERRAIRYAQNKGVLVVAAEGNQADDLSHPTQDQTSPDDTTPVTRDITNACAVVPTEVPGVVGVSATGNLRMKSFYSSFGTSSVDVAAPGGDSILQLTQTAPNGRVLSTWPAALLNATCLASRRVVDASGATYCYQQGTSMASPHAVGVAALIASRTGQSGSVLAAALQRATNPIACPADVTPYAFFPALDGGALQQCQGGIGHNSWFGSGEVDALKAVG</sequence>
<evidence type="ECO:0000256" key="3">
    <source>
        <dbReference type="ARBA" id="ARBA00022801"/>
    </source>
</evidence>
<evidence type="ECO:0000256" key="2">
    <source>
        <dbReference type="ARBA" id="ARBA00022670"/>
    </source>
</evidence>
<proteinExistence type="inferred from homology"/>
<feature type="domain" description="Peptidase S8/S53" evidence="8">
    <location>
        <begin position="168"/>
        <end position="454"/>
    </location>
</feature>
<feature type="region of interest" description="Disordered" evidence="6">
    <location>
        <begin position="319"/>
        <end position="338"/>
    </location>
</feature>
<feature type="chain" id="PRO_5046322270" evidence="7">
    <location>
        <begin position="29"/>
        <end position="516"/>
    </location>
</feature>
<evidence type="ECO:0000256" key="7">
    <source>
        <dbReference type="SAM" id="SignalP"/>
    </source>
</evidence>
<feature type="active site" description="Charge relay system" evidence="5">
    <location>
        <position position="174"/>
    </location>
</feature>
<evidence type="ECO:0000259" key="8">
    <source>
        <dbReference type="Pfam" id="PF00082"/>
    </source>
</evidence>
<organism evidence="9 10">
    <name type="scientific">Terrabacter terrigena</name>
    <dbReference type="NCBI Taxonomy" id="574718"/>
    <lineage>
        <taxon>Bacteria</taxon>
        <taxon>Bacillati</taxon>
        <taxon>Actinomycetota</taxon>
        <taxon>Actinomycetes</taxon>
        <taxon>Micrococcales</taxon>
        <taxon>Intrasporangiaceae</taxon>
        <taxon>Terrabacter</taxon>
    </lineage>
</organism>
<dbReference type="PRINTS" id="PR00723">
    <property type="entry name" value="SUBTILISIN"/>
</dbReference>
<dbReference type="SUPFAM" id="SSF52743">
    <property type="entry name" value="Subtilisin-like"/>
    <property type="match status" value="1"/>
</dbReference>
<keyword evidence="4 5" id="KW-0720">Serine protease</keyword>
<evidence type="ECO:0000313" key="10">
    <source>
        <dbReference type="Proteomes" id="UP001597046"/>
    </source>
</evidence>
<feature type="active site" description="Charge relay system" evidence="5">
    <location>
        <position position="436"/>
    </location>
</feature>
<keyword evidence="2 5" id="KW-0645">Protease</keyword>
<evidence type="ECO:0000313" key="9">
    <source>
        <dbReference type="EMBL" id="MFD1055580.1"/>
    </source>
</evidence>
<evidence type="ECO:0000256" key="1">
    <source>
        <dbReference type="ARBA" id="ARBA00011073"/>
    </source>
</evidence>
<keyword evidence="7" id="KW-0732">Signal</keyword>
<gene>
    <name evidence="9" type="ORF">ACFQ2V_14795</name>
</gene>
<feature type="compositionally biased region" description="Low complexity" evidence="6">
    <location>
        <begin position="326"/>
        <end position="338"/>
    </location>
</feature>
<comment type="similarity">
    <text evidence="1 5">Belongs to the peptidase S8 family.</text>
</comment>
<dbReference type="PANTHER" id="PTHR43806:SF11">
    <property type="entry name" value="CEREVISIN-RELATED"/>
    <property type="match status" value="1"/>
</dbReference>
<dbReference type="Pfam" id="PF00082">
    <property type="entry name" value="Peptidase_S8"/>
    <property type="match status" value="1"/>
</dbReference>
<evidence type="ECO:0000256" key="6">
    <source>
        <dbReference type="SAM" id="MobiDB-lite"/>
    </source>
</evidence>
<keyword evidence="3 5" id="KW-0378">Hydrolase</keyword>
<dbReference type="InterPro" id="IPR000209">
    <property type="entry name" value="Peptidase_S8/S53_dom"/>
</dbReference>
<dbReference type="PROSITE" id="PS00138">
    <property type="entry name" value="SUBTILASE_SER"/>
    <property type="match status" value="1"/>
</dbReference>
<name>A0ABW3N1K1_9MICO</name>
<accession>A0ABW3N1K1</accession>
<comment type="caution">
    <text evidence="9">The sequence shown here is derived from an EMBL/GenBank/DDBJ whole genome shotgun (WGS) entry which is preliminary data.</text>
</comment>
<dbReference type="InterPro" id="IPR015500">
    <property type="entry name" value="Peptidase_S8_subtilisin-rel"/>
</dbReference>
<evidence type="ECO:0000256" key="4">
    <source>
        <dbReference type="ARBA" id="ARBA00022825"/>
    </source>
</evidence>
<dbReference type="Gene3D" id="3.40.50.200">
    <property type="entry name" value="Peptidase S8/S53 domain"/>
    <property type="match status" value="1"/>
</dbReference>
<evidence type="ECO:0000256" key="5">
    <source>
        <dbReference type="PROSITE-ProRule" id="PRU01240"/>
    </source>
</evidence>
<protein>
    <submittedName>
        <fullName evidence="9">S8 family serine peptidase</fullName>
    </submittedName>
</protein>
<keyword evidence="10" id="KW-1185">Reference proteome</keyword>
<feature type="active site" description="Charge relay system" evidence="5">
    <location>
        <position position="214"/>
    </location>
</feature>
<dbReference type="EMBL" id="JBHTKH010000009">
    <property type="protein sequence ID" value="MFD1055580.1"/>
    <property type="molecule type" value="Genomic_DNA"/>
</dbReference>
<reference evidence="10" key="1">
    <citation type="journal article" date="2019" name="Int. J. Syst. Evol. Microbiol.">
        <title>The Global Catalogue of Microorganisms (GCM) 10K type strain sequencing project: providing services to taxonomists for standard genome sequencing and annotation.</title>
        <authorList>
            <consortium name="The Broad Institute Genomics Platform"/>
            <consortium name="The Broad Institute Genome Sequencing Center for Infectious Disease"/>
            <person name="Wu L."/>
            <person name="Ma J."/>
        </authorList>
    </citation>
    <scope>NUCLEOTIDE SEQUENCE [LARGE SCALE GENOMIC DNA]</scope>
    <source>
        <strain evidence="10">CCUG 57508</strain>
    </source>
</reference>